<sequence length="127" mass="14738">MLEKSHRITNFIFKIQFSDECLFELGGQSNVKNIYYLSRENPSFHFVKPHKKKEKMTWVAVSGAGLIVPLFFDKNVNTLSYQQLLSDKFLLELDSKHGSASQFFYQQDGVPAHYAKDNRAILDEIFL</sequence>
<reference evidence="1 2" key="1">
    <citation type="submission" date="2019-03" db="EMBL/GenBank/DDBJ databases">
        <title>Single cell metagenomics reveals metabolic interactions within the superorganism composed of flagellate Streblomastix strix and complex community of Bacteroidetes bacteria on its surface.</title>
        <authorList>
            <person name="Treitli S.C."/>
            <person name="Kolisko M."/>
            <person name="Husnik F."/>
            <person name="Keeling P."/>
            <person name="Hampl V."/>
        </authorList>
    </citation>
    <scope>NUCLEOTIDE SEQUENCE [LARGE SCALE GENOMIC DNA]</scope>
    <source>
        <strain evidence="1">ST1C</strain>
    </source>
</reference>
<dbReference type="InterPro" id="IPR036397">
    <property type="entry name" value="RNaseH_sf"/>
</dbReference>
<dbReference type="Gene3D" id="3.30.420.10">
    <property type="entry name" value="Ribonuclease H-like superfamily/Ribonuclease H"/>
    <property type="match status" value="1"/>
</dbReference>
<evidence type="ECO:0000313" key="2">
    <source>
        <dbReference type="Proteomes" id="UP000324800"/>
    </source>
</evidence>
<dbReference type="EMBL" id="SNRW01003436">
    <property type="protein sequence ID" value="KAA6389841.1"/>
    <property type="molecule type" value="Genomic_DNA"/>
</dbReference>
<comment type="caution">
    <text evidence="1">The sequence shown here is derived from an EMBL/GenBank/DDBJ whole genome shotgun (WGS) entry which is preliminary data.</text>
</comment>
<name>A0A5J4W4H3_9EUKA</name>
<accession>A0A5J4W4H3</accession>
<evidence type="ECO:0008006" key="3">
    <source>
        <dbReference type="Google" id="ProtNLM"/>
    </source>
</evidence>
<gene>
    <name evidence="1" type="ORF">EZS28_014632</name>
</gene>
<organism evidence="1 2">
    <name type="scientific">Streblomastix strix</name>
    <dbReference type="NCBI Taxonomy" id="222440"/>
    <lineage>
        <taxon>Eukaryota</taxon>
        <taxon>Metamonada</taxon>
        <taxon>Preaxostyla</taxon>
        <taxon>Oxymonadida</taxon>
        <taxon>Streblomastigidae</taxon>
        <taxon>Streblomastix</taxon>
    </lineage>
</organism>
<dbReference type="AlphaFoldDB" id="A0A5J4W4H3"/>
<dbReference type="Proteomes" id="UP000324800">
    <property type="component" value="Unassembled WGS sequence"/>
</dbReference>
<evidence type="ECO:0000313" key="1">
    <source>
        <dbReference type="EMBL" id="KAA6389841.1"/>
    </source>
</evidence>
<dbReference type="PANTHER" id="PTHR47326:SF1">
    <property type="entry name" value="HTH PSQ-TYPE DOMAIN-CONTAINING PROTEIN"/>
    <property type="match status" value="1"/>
</dbReference>
<proteinExistence type="predicted"/>
<dbReference type="GO" id="GO:0003676">
    <property type="term" value="F:nucleic acid binding"/>
    <property type="evidence" value="ECO:0007669"/>
    <property type="project" value="InterPro"/>
</dbReference>
<protein>
    <recommendedName>
        <fullName evidence="3">Tc1-like transposase DDE domain-containing protein</fullName>
    </recommendedName>
</protein>
<dbReference type="PANTHER" id="PTHR47326">
    <property type="entry name" value="TRANSPOSABLE ELEMENT TC3 TRANSPOSASE-LIKE PROTEIN"/>
    <property type="match status" value="1"/>
</dbReference>